<dbReference type="SUPFAM" id="SSF53681">
    <property type="entry name" value="Aspartate/glutamate racemase"/>
    <property type="match status" value="2"/>
</dbReference>
<evidence type="ECO:0000256" key="3">
    <source>
        <dbReference type="ARBA" id="ARBA00022960"/>
    </source>
</evidence>
<dbReference type="GO" id="GO:0009252">
    <property type="term" value="P:peptidoglycan biosynthetic process"/>
    <property type="evidence" value="ECO:0007669"/>
    <property type="project" value="UniProtKB-UniRule"/>
</dbReference>
<feature type="binding site" evidence="8">
    <location>
        <begin position="184"/>
        <end position="185"/>
    </location>
    <ligand>
        <name>substrate</name>
    </ligand>
</feature>
<evidence type="ECO:0000256" key="7">
    <source>
        <dbReference type="ARBA" id="ARBA00070053"/>
    </source>
</evidence>
<keyword evidence="4 8" id="KW-0573">Peptidoglycan synthesis</keyword>
<feature type="active site" description="Proton donor/acceptor" evidence="8">
    <location>
        <position position="183"/>
    </location>
</feature>
<dbReference type="GO" id="GO:0008360">
    <property type="term" value="P:regulation of cell shape"/>
    <property type="evidence" value="ECO:0007669"/>
    <property type="project" value="UniProtKB-KW"/>
</dbReference>
<dbReference type="NCBIfam" id="NF002035">
    <property type="entry name" value="PRK00865.1-3"/>
    <property type="match status" value="1"/>
</dbReference>
<dbReference type="GO" id="GO:0008881">
    <property type="term" value="F:glutamate racemase activity"/>
    <property type="evidence" value="ECO:0007669"/>
    <property type="project" value="UniProtKB-UniRule"/>
</dbReference>
<evidence type="ECO:0000313" key="10">
    <source>
        <dbReference type="Proteomes" id="UP000823937"/>
    </source>
</evidence>
<reference evidence="9" key="2">
    <citation type="submission" date="2021-04" db="EMBL/GenBank/DDBJ databases">
        <authorList>
            <person name="Gilroy R."/>
        </authorList>
    </citation>
    <scope>NUCLEOTIDE SEQUENCE</scope>
    <source>
        <strain evidence="9">CHK169-2315</strain>
    </source>
</reference>
<organism evidence="9 10">
    <name type="scientific">Candidatus Pseudogracilibacillus intestinigallinarum</name>
    <dbReference type="NCBI Taxonomy" id="2838742"/>
    <lineage>
        <taxon>Bacteria</taxon>
        <taxon>Bacillati</taxon>
        <taxon>Bacillota</taxon>
        <taxon>Bacilli</taxon>
        <taxon>Bacillales</taxon>
        <taxon>Bacillaceae</taxon>
        <taxon>Pseudogracilibacillus</taxon>
    </lineage>
</organism>
<feature type="binding site" evidence="8">
    <location>
        <begin position="9"/>
        <end position="10"/>
    </location>
    <ligand>
        <name>substrate</name>
    </ligand>
</feature>
<dbReference type="InterPro" id="IPR004391">
    <property type="entry name" value="Glu_race"/>
</dbReference>
<dbReference type="PANTHER" id="PTHR21198:SF2">
    <property type="entry name" value="GLUTAMATE RACEMASE"/>
    <property type="match status" value="1"/>
</dbReference>
<evidence type="ECO:0000256" key="2">
    <source>
        <dbReference type="ARBA" id="ARBA00013090"/>
    </source>
</evidence>
<sequence length="273" mass="30313">MNRAIGVIDSGVGGLTVAYELMRQLPNEKLIYVGDTMRCPYGPRPEHEVKQFTMEMVHFLLEKDVKMIVIACNTATAFTIKQLKEELSIPVIGVIKPGARAAINATNNKQIGVIGTEGTIRSESYVRALHKINHTLGVTTLACPTFVPMVEKGITDGEEAFQVVAEALEPLRTVNIDTLVLGCTHYPILQKTIQQVVGHDVQLISSSEETARETSAILEVHHLLQKNVRTAKHQFYMTGNLETFTKLSNIIFENCIECLQDVMMDKINLPIQV</sequence>
<feature type="active site" description="Proton donor/acceptor" evidence="8">
    <location>
        <position position="72"/>
    </location>
</feature>
<dbReference type="InterPro" id="IPR018187">
    <property type="entry name" value="Asp/Glu_racemase_AS_1"/>
</dbReference>
<dbReference type="PANTHER" id="PTHR21198">
    <property type="entry name" value="GLUTAMATE RACEMASE"/>
    <property type="match status" value="1"/>
</dbReference>
<evidence type="ECO:0000256" key="1">
    <source>
        <dbReference type="ARBA" id="ARBA00001602"/>
    </source>
</evidence>
<gene>
    <name evidence="9" type="primary">racE</name>
    <name evidence="8" type="synonym">murI</name>
    <name evidence="9" type="ORF">H9895_03450</name>
</gene>
<evidence type="ECO:0000256" key="6">
    <source>
        <dbReference type="ARBA" id="ARBA00023316"/>
    </source>
</evidence>
<feature type="binding site" evidence="8">
    <location>
        <begin position="73"/>
        <end position="74"/>
    </location>
    <ligand>
        <name>substrate</name>
    </ligand>
</feature>
<dbReference type="AlphaFoldDB" id="A0A9D1PLT5"/>
<dbReference type="Proteomes" id="UP000823937">
    <property type="component" value="Unassembled WGS sequence"/>
</dbReference>
<evidence type="ECO:0000256" key="8">
    <source>
        <dbReference type="HAMAP-Rule" id="MF_00258"/>
    </source>
</evidence>
<dbReference type="Gene3D" id="3.40.50.1860">
    <property type="match status" value="2"/>
</dbReference>
<keyword evidence="3 8" id="KW-0133">Cell shape</keyword>
<dbReference type="GO" id="GO:0042802">
    <property type="term" value="F:identical protein binding"/>
    <property type="evidence" value="ECO:0007669"/>
    <property type="project" value="UniProtKB-ARBA"/>
</dbReference>
<dbReference type="GO" id="GO:0071555">
    <property type="term" value="P:cell wall organization"/>
    <property type="evidence" value="ECO:0007669"/>
    <property type="project" value="UniProtKB-KW"/>
</dbReference>
<evidence type="ECO:0000256" key="4">
    <source>
        <dbReference type="ARBA" id="ARBA00022984"/>
    </source>
</evidence>
<comment type="pathway">
    <text evidence="8">Cell wall biogenesis; peptidoglycan biosynthesis.</text>
</comment>
<comment type="function">
    <text evidence="8">Provides the (R)-glutamate required for cell wall biosynthesis.</text>
</comment>
<dbReference type="NCBIfam" id="TIGR00067">
    <property type="entry name" value="glut_race"/>
    <property type="match status" value="1"/>
</dbReference>
<dbReference type="EC" id="5.1.1.3" evidence="2 8"/>
<dbReference type="PROSITE" id="PS00924">
    <property type="entry name" value="ASP_GLU_RACEMASE_2"/>
    <property type="match status" value="1"/>
</dbReference>
<evidence type="ECO:0000313" key="9">
    <source>
        <dbReference type="EMBL" id="HIV74120.1"/>
    </source>
</evidence>
<comment type="caution">
    <text evidence="9">The sequence shown here is derived from an EMBL/GenBank/DDBJ whole genome shotgun (WGS) entry which is preliminary data.</text>
</comment>
<proteinExistence type="inferred from homology"/>
<protein>
    <recommendedName>
        <fullName evidence="7 8">Glutamate racemase</fullName>
        <ecNumber evidence="2 8">5.1.1.3</ecNumber>
    </recommendedName>
</protein>
<feature type="binding site" evidence="8">
    <location>
        <begin position="41"/>
        <end position="42"/>
    </location>
    <ligand>
        <name>substrate</name>
    </ligand>
</feature>
<keyword evidence="6 8" id="KW-0961">Cell wall biogenesis/degradation</keyword>
<dbReference type="Pfam" id="PF01177">
    <property type="entry name" value="Asp_Glu_race"/>
    <property type="match status" value="1"/>
</dbReference>
<keyword evidence="5 8" id="KW-0413">Isomerase</keyword>
<accession>A0A9D1PLT5</accession>
<comment type="similarity">
    <text evidence="8">Belongs to the aspartate/glutamate racemases family.</text>
</comment>
<dbReference type="PROSITE" id="PS00923">
    <property type="entry name" value="ASP_GLU_RACEMASE_1"/>
    <property type="match status" value="1"/>
</dbReference>
<reference evidence="9" key="1">
    <citation type="journal article" date="2021" name="PeerJ">
        <title>Extensive microbial diversity within the chicken gut microbiome revealed by metagenomics and culture.</title>
        <authorList>
            <person name="Gilroy R."/>
            <person name="Ravi A."/>
            <person name="Getino M."/>
            <person name="Pursley I."/>
            <person name="Horton D.L."/>
            <person name="Alikhan N.F."/>
            <person name="Baker D."/>
            <person name="Gharbi K."/>
            <person name="Hall N."/>
            <person name="Watson M."/>
            <person name="Adriaenssens E.M."/>
            <person name="Foster-Nyarko E."/>
            <person name="Jarju S."/>
            <person name="Secka A."/>
            <person name="Antonio M."/>
            <person name="Oren A."/>
            <person name="Chaudhuri R.R."/>
            <person name="La Ragione R."/>
            <person name="Hildebrand F."/>
            <person name="Pallen M.J."/>
        </authorList>
    </citation>
    <scope>NUCLEOTIDE SEQUENCE</scope>
    <source>
        <strain evidence="9">CHK169-2315</strain>
    </source>
</reference>
<dbReference type="InterPro" id="IPR001920">
    <property type="entry name" value="Asp/Glu_race"/>
</dbReference>
<dbReference type="EMBL" id="DXHX01000048">
    <property type="protein sequence ID" value="HIV74120.1"/>
    <property type="molecule type" value="Genomic_DNA"/>
</dbReference>
<dbReference type="InterPro" id="IPR033134">
    <property type="entry name" value="Asp/Glu_racemase_AS_2"/>
</dbReference>
<dbReference type="HAMAP" id="MF_00258">
    <property type="entry name" value="Glu_racemase"/>
    <property type="match status" value="1"/>
</dbReference>
<comment type="catalytic activity">
    <reaction evidence="1 8">
        <text>L-glutamate = D-glutamate</text>
        <dbReference type="Rhea" id="RHEA:12813"/>
        <dbReference type="ChEBI" id="CHEBI:29985"/>
        <dbReference type="ChEBI" id="CHEBI:29986"/>
        <dbReference type="EC" id="5.1.1.3"/>
    </reaction>
</comment>
<dbReference type="FunFam" id="3.40.50.1860:FF:000002">
    <property type="entry name" value="Glutamate racemase"/>
    <property type="match status" value="1"/>
</dbReference>
<evidence type="ECO:0000256" key="5">
    <source>
        <dbReference type="ARBA" id="ARBA00023235"/>
    </source>
</evidence>
<name>A0A9D1PLT5_9BACI</name>
<dbReference type="InterPro" id="IPR015942">
    <property type="entry name" value="Asp/Glu/hydantoin_racemase"/>
</dbReference>